<protein>
    <submittedName>
        <fullName evidence="1">Uncharacterized protein</fullName>
    </submittedName>
</protein>
<dbReference type="Proteomes" id="UP001144471">
    <property type="component" value="Unassembled WGS sequence"/>
</dbReference>
<evidence type="ECO:0000313" key="1">
    <source>
        <dbReference type="EMBL" id="GLI57738.1"/>
    </source>
</evidence>
<keyword evidence="2" id="KW-1185">Reference proteome</keyword>
<dbReference type="EMBL" id="BSDY01000023">
    <property type="protein sequence ID" value="GLI57738.1"/>
    <property type="molecule type" value="Genomic_DNA"/>
</dbReference>
<evidence type="ECO:0000313" key="2">
    <source>
        <dbReference type="Proteomes" id="UP001144471"/>
    </source>
</evidence>
<accession>A0A9W6LPG8</accession>
<organism evidence="1 2">
    <name type="scientific">Propionigenium maris DSM 9537</name>
    <dbReference type="NCBI Taxonomy" id="1123000"/>
    <lineage>
        <taxon>Bacteria</taxon>
        <taxon>Fusobacteriati</taxon>
        <taxon>Fusobacteriota</taxon>
        <taxon>Fusobacteriia</taxon>
        <taxon>Fusobacteriales</taxon>
        <taxon>Fusobacteriaceae</taxon>
        <taxon>Propionigenium</taxon>
    </lineage>
</organism>
<sequence length="74" mass="8552">MWKLTIADPTGKKDLEPRHYDNYDAAELERVGYSMNGYQTCLQYVGPEAKCFQCALIQDHTCSETCPYHKEVDM</sequence>
<dbReference type="AlphaFoldDB" id="A0A9W6LPG8"/>
<name>A0A9W6LPG8_9FUSO</name>
<comment type="caution">
    <text evidence="1">The sequence shown here is derived from an EMBL/GenBank/DDBJ whole genome shotgun (WGS) entry which is preliminary data.</text>
</comment>
<reference evidence="1" key="1">
    <citation type="submission" date="2022-12" db="EMBL/GenBank/DDBJ databases">
        <title>Reference genome sequencing for broad-spectrum identification of bacterial and archaeal isolates by mass spectrometry.</title>
        <authorList>
            <person name="Sekiguchi Y."/>
            <person name="Tourlousse D.M."/>
        </authorList>
    </citation>
    <scope>NUCLEOTIDE SEQUENCE</scope>
    <source>
        <strain evidence="1">10succ1</strain>
    </source>
</reference>
<proteinExistence type="predicted"/>
<gene>
    <name evidence="1" type="ORF">PM10SUCC1_32520</name>
</gene>
<dbReference type="RefSeq" id="WP_281837414.1">
    <property type="nucleotide sequence ID" value="NZ_BSDY01000023.1"/>
</dbReference>